<organism evidence="1 2">
    <name type="scientific">Daphnia magna</name>
    <dbReference type="NCBI Taxonomy" id="35525"/>
    <lineage>
        <taxon>Eukaryota</taxon>
        <taxon>Metazoa</taxon>
        <taxon>Ecdysozoa</taxon>
        <taxon>Arthropoda</taxon>
        <taxon>Crustacea</taxon>
        <taxon>Branchiopoda</taxon>
        <taxon>Diplostraca</taxon>
        <taxon>Cladocera</taxon>
        <taxon>Anomopoda</taxon>
        <taxon>Daphniidae</taxon>
        <taxon>Daphnia</taxon>
    </lineage>
</organism>
<dbReference type="Proteomes" id="UP000076858">
    <property type="component" value="Unassembled WGS sequence"/>
</dbReference>
<protein>
    <submittedName>
        <fullName evidence="1">Uncharacterized protein</fullName>
    </submittedName>
</protein>
<dbReference type="AlphaFoldDB" id="A0A162D964"/>
<accession>A0A162D964</accession>
<sequence length="40" mass="4523">MHPIASLENISHCYTENNLTLLGIEPYIFDVPCRCSTTEP</sequence>
<gene>
    <name evidence="1" type="ORF">APZ42_032815</name>
</gene>
<proteinExistence type="predicted"/>
<keyword evidence="2" id="KW-1185">Reference proteome</keyword>
<dbReference type="EMBL" id="LRGB01003123">
    <property type="protein sequence ID" value="KZS04495.1"/>
    <property type="molecule type" value="Genomic_DNA"/>
</dbReference>
<name>A0A162D964_9CRUS</name>
<reference evidence="1 2" key="1">
    <citation type="submission" date="2016-03" db="EMBL/GenBank/DDBJ databases">
        <title>EvidentialGene: Evidence-directed Construction of Genes on Genomes.</title>
        <authorList>
            <person name="Gilbert D.G."/>
            <person name="Choi J.-H."/>
            <person name="Mockaitis K."/>
            <person name="Colbourne J."/>
            <person name="Pfrender M."/>
        </authorList>
    </citation>
    <scope>NUCLEOTIDE SEQUENCE [LARGE SCALE GENOMIC DNA]</scope>
    <source>
        <strain evidence="1 2">Xinb3</strain>
        <tissue evidence="1">Complete organism</tissue>
    </source>
</reference>
<comment type="caution">
    <text evidence="1">The sequence shown here is derived from an EMBL/GenBank/DDBJ whole genome shotgun (WGS) entry which is preliminary data.</text>
</comment>
<evidence type="ECO:0000313" key="1">
    <source>
        <dbReference type="EMBL" id="KZS04495.1"/>
    </source>
</evidence>
<evidence type="ECO:0000313" key="2">
    <source>
        <dbReference type="Proteomes" id="UP000076858"/>
    </source>
</evidence>